<evidence type="ECO:0000313" key="4">
    <source>
        <dbReference type="Proteomes" id="UP000233837"/>
    </source>
</evidence>
<dbReference type="InterPro" id="IPR036047">
    <property type="entry name" value="F-box-like_dom_sf"/>
</dbReference>
<dbReference type="AlphaFoldDB" id="A0A2I0X319"/>
<protein>
    <submittedName>
        <fullName evidence="3">F-box protein</fullName>
    </submittedName>
</protein>
<dbReference type="EMBL" id="KZ502193">
    <property type="protein sequence ID" value="PKU82300.1"/>
    <property type="molecule type" value="Genomic_DNA"/>
</dbReference>
<reference evidence="3 4" key="2">
    <citation type="journal article" date="2017" name="Nature">
        <title>The Apostasia genome and the evolution of orchids.</title>
        <authorList>
            <person name="Zhang G.Q."/>
            <person name="Liu K.W."/>
            <person name="Li Z."/>
            <person name="Lohaus R."/>
            <person name="Hsiao Y.Y."/>
            <person name="Niu S.C."/>
            <person name="Wang J.Y."/>
            <person name="Lin Y.C."/>
            <person name="Xu Q."/>
            <person name="Chen L.J."/>
            <person name="Yoshida K."/>
            <person name="Fujiwara S."/>
            <person name="Wang Z.W."/>
            <person name="Zhang Y.Q."/>
            <person name="Mitsuda N."/>
            <person name="Wang M."/>
            <person name="Liu G.H."/>
            <person name="Pecoraro L."/>
            <person name="Huang H.X."/>
            <person name="Xiao X.J."/>
            <person name="Lin M."/>
            <person name="Wu X.Y."/>
            <person name="Wu W.L."/>
            <person name="Chen Y.Y."/>
            <person name="Chang S.B."/>
            <person name="Sakamoto S."/>
            <person name="Ohme-Takagi M."/>
            <person name="Yagi M."/>
            <person name="Zeng S.J."/>
            <person name="Shen C.Y."/>
            <person name="Yeh C.M."/>
            <person name="Luo Y.B."/>
            <person name="Tsai W.C."/>
            <person name="Van de Peer Y."/>
            <person name="Liu Z.J."/>
        </authorList>
    </citation>
    <scope>NUCLEOTIDE SEQUENCE [LARGE SCALE GENOMIC DNA]</scope>
    <source>
        <tissue evidence="3">The whole plant</tissue>
    </source>
</reference>
<dbReference type="OrthoDB" id="660108at2759"/>
<name>A0A2I0X319_9ASPA</name>
<feature type="region of interest" description="Disordered" evidence="1">
    <location>
        <begin position="85"/>
        <end position="104"/>
    </location>
</feature>
<gene>
    <name evidence="3" type="ORF">MA16_Dca019571</name>
</gene>
<evidence type="ECO:0000256" key="1">
    <source>
        <dbReference type="SAM" id="MobiDB-lite"/>
    </source>
</evidence>
<dbReference type="InterPro" id="IPR044809">
    <property type="entry name" value="AUF1-like"/>
</dbReference>
<evidence type="ECO:0000313" key="3">
    <source>
        <dbReference type="EMBL" id="PKU82300.1"/>
    </source>
</evidence>
<dbReference type="SUPFAM" id="SSF81383">
    <property type="entry name" value="F-box domain"/>
    <property type="match status" value="1"/>
</dbReference>
<feature type="domain" description="F-box" evidence="2">
    <location>
        <begin position="30"/>
        <end position="78"/>
    </location>
</feature>
<evidence type="ECO:0000259" key="2">
    <source>
        <dbReference type="PROSITE" id="PS50181"/>
    </source>
</evidence>
<accession>A0A2I0X319</accession>
<dbReference type="PANTHER" id="PTHR31215">
    <property type="entry name" value="OS05G0510400 PROTEIN-RELATED"/>
    <property type="match status" value="1"/>
</dbReference>
<dbReference type="PROSITE" id="PS50181">
    <property type="entry name" value="FBOX"/>
    <property type="match status" value="1"/>
</dbReference>
<sequence>MSSVAADLPESHWWCVHGLSSLLSSPEYEIDNFDRLPDSILIVIFNRIGDVKVLGRCFVVCRRFQALVPLVDNVVVRVDCVISEDPSLSSSSSSSSAISGSISSDKTRGVFSHFARFVFGGIVRPFYALGQILSVPSKRVSSANSASSSSSSEVSHHSPTEVLKNFKELRRLRIELPAGELGVDEGVLLKWKADFGSTLDSCVILGAASVLSSKSANANPAHDLCVGEDNGCIPESFYMNGGLKLRVVWTISSLIAASARHFLLQPIISDHETLDFLDLIDADGQGVLTMDRWQLQDLRVRPVSASGSSQRTLVPALSMRLWYAPLLEIPGGLVLKGATLVAIRPSEESQKEVVGGCSVGEPLDLSWVSNALEEPYRTAAKMLVKRRTYCLEMNSF</sequence>
<dbReference type="Proteomes" id="UP000233837">
    <property type="component" value="Unassembled WGS sequence"/>
</dbReference>
<organism evidence="3 4">
    <name type="scientific">Dendrobium catenatum</name>
    <dbReference type="NCBI Taxonomy" id="906689"/>
    <lineage>
        <taxon>Eukaryota</taxon>
        <taxon>Viridiplantae</taxon>
        <taxon>Streptophyta</taxon>
        <taxon>Embryophyta</taxon>
        <taxon>Tracheophyta</taxon>
        <taxon>Spermatophyta</taxon>
        <taxon>Magnoliopsida</taxon>
        <taxon>Liliopsida</taxon>
        <taxon>Asparagales</taxon>
        <taxon>Orchidaceae</taxon>
        <taxon>Epidendroideae</taxon>
        <taxon>Malaxideae</taxon>
        <taxon>Dendrobiinae</taxon>
        <taxon>Dendrobium</taxon>
    </lineage>
</organism>
<reference evidence="3 4" key="1">
    <citation type="journal article" date="2016" name="Sci. Rep.">
        <title>The Dendrobium catenatum Lindl. genome sequence provides insights into polysaccharide synthase, floral development and adaptive evolution.</title>
        <authorList>
            <person name="Zhang G.Q."/>
            <person name="Xu Q."/>
            <person name="Bian C."/>
            <person name="Tsai W.C."/>
            <person name="Yeh C.M."/>
            <person name="Liu K.W."/>
            <person name="Yoshida K."/>
            <person name="Zhang L.S."/>
            <person name="Chang S.B."/>
            <person name="Chen F."/>
            <person name="Shi Y."/>
            <person name="Su Y.Y."/>
            <person name="Zhang Y.Q."/>
            <person name="Chen L.J."/>
            <person name="Yin Y."/>
            <person name="Lin M."/>
            <person name="Huang H."/>
            <person name="Deng H."/>
            <person name="Wang Z.W."/>
            <person name="Zhu S.L."/>
            <person name="Zhao X."/>
            <person name="Deng C."/>
            <person name="Niu S.C."/>
            <person name="Huang J."/>
            <person name="Wang M."/>
            <person name="Liu G.H."/>
            <person name="Yang H.J."/>
            <person name="Xiao X.J."/>
            <person name="Hsiao Y.Y."/>
            <person name="Wu W.L."/>
            <person name="Chen Y.Y."/>
            <person name="Mitsuda N."/>
            <person name="Ohme-Takagi M."/>
            <person name="Luo Y.B."/>
            <person name="Van de Peer Y."/>
            <person name="Liu Z.J."/>
        </authorList>
    </citation>
    <scope>NUCLEOTIDE SEQUENCE [LARGE SCALE GENOMIC DNA]</scope>
    <source>
        <tissue evidence="3">The whole plant</tissue>
    </source>
</reference>
<dbReference type="InterPro" id="IPR001810">
    <property type="entry name" value="F-box_dom"/>
</dbReference>
<keyword evidence="4" id="KW-1185">Reference proteome</keyword>
<proteinExistence type="predicted"/>